<gene>
    <name evidence="1" type="ORF">SAMN04489834_0706</name>
</gene>
<dbReference type="Proteomes" id="UP000181956">
    <property type="component" value="Chromosome I"/>
</dbReference>
<dbReference type="PANTHER" id="PTHR43135">
    <property type="entry name" value="ALPHA-D-RIBOSE 1-METHYLPHOSPHONATE 5-TRIPHOSPHATE DIPHOSPHATASE"/>
    <property type="match status" value="1"/>
</dbReference>
<dbReference type="InterPro" id="IPR032466">
    <property type="entry name" value="Metal_Hydrolase"/>
</dbReference>
<accession>A0A1H1NS60</accession>
<protein>
    <submittedName>
        <fullName evidence="1">Imidazolonepropionase</fullName>
    </submittedName>
</protein>
<dbReference type="Gene3D" id="3.20.20.140">
    <property type="entry name" value="Metal-dependent hydrolases"/>
    <property type="match status" value="1"/>
</dbReference>
<name>A0A1H1NS60_9MICO</name>
<dbReference type="EMBL" id="LT629742">
    <property type="protein sequence ID" value="SDS01763.1"/>
    <property type="molecule type" value="Genomic_DNA"/>
</dbReference>
<reference evidence="2" key="1">
    <citation type="submission" date="2016-10" db="EMBL/GenBank/DDBJ databases">
        <authorList>
            <person name="Varghese N."/>
            <person name="Submissions S."/>
        </authorList>
    </citation>
    <scope>NUCLEOTIDE SEQUENCE [LARGE SCALE GENOMIC DNA]</scope>
    <source>
        <strain evidence="2">DSM 21772</strain>
    </source>
</reference>
<dbReference type="STRING" id="412690.SAMN04489834_0706"/>
<dbReference type="SUPFAM" id="SSF51556">
    <property type="entry name" value="Metallo-dependent hydrolases"/>
    <property type="match status" value="1"/>
</dbReference>
<organism evidence="1 2">
    <name type="scientific">Microterricola viridarii</name>
    <dbReference type="NCBI Taxonomy" id="412690"/>
    <lineage>
        <taxon>Bacteria</taxon>
        <taxon>Bacillati</taxon>
        <taxon>Actinomycetota</taxon>
        <taxon>Actinomycetes</taxon>
        <taxon>Micrococcales</taxon>
        <taxon>Microbacteriaceae</taxon>
        <taxon>Microterricola</taxon>
    </lineage>
</organism>
<dbReference type="InterPro" id="IPR051781">
    <property type="entry name" value="Metallo-dep_Hydrolase"/>
</dbReference>
<evidence type="ECO:0000313" key="1">
    <source>
        <dbReference type="EMBL" id="SDS01763.1"/>
    </source>
</evidence>
<dbReference type="AlphaFoldDB" id="A0A1H1NS60"/>
<sequence>MRPAVLHLGVQQWWSGGWRGPAVFALRESKRGRLLHPLPGSGRAAAPVDLELPGTLFPTLTDHHVHLGLGEPELLLPGGITSVTDLGWIPADAAAWLAAGAAAGSTLPEVRIAGAFLSCAGGYPSASGWAPAGATVELAADAAESGAAADAVAAQAAAGASVIKLMFNSVAGPVPADAVAFAVVAAARANGLPVVAHTEGAGQAERALTAGVSTLAHAPFTERLGDALLERMAGAGLAWISTLDIHGWGAETPERLTAIDNVRRFAAAGGRVLYGTDLGNGPLPKGVNERELLALAAAGLTPDALVASIAGGDPAPQAAIGPRLAWVPGTPPTTGYSSDTARWLAGARGTTTAQLEETLP</sequence>
<keyword evidence="2" id="KW-1185">Reference proteome</keyword>
<evidence type="ECO:0000313" key="2">
    <source>
        <dbReference type="Proteomes" id="UP000181956"/>
    </source>
</evidence>
<proteinExistence type="predicted"/>
<dbReference type="PANTHER" id="PTHR43135:SF3">
    <property type="entry name" value="ALPHA-D-RIBOSE 1-METHYLPHOSPHONATE 5-TRIPHOSPHATE DIPHOSPHATASE"/>
    <property type="match status" value="1"/>
</dbReference>